<dbReference type="CDD" id="cd18186">
    <property type="entry name" value="BTB_POZ_ZBTB_KLHL-like"/>
    <property type="match status" value="1"/>
</dbReference>
<evidence type="ECO:0000256" key="1">
    <source>
        <dbReference type="SAM" id="MobiDB-lite"/>
    </source>
</evidence>
<feature type="compositionally biased region" description="Polar residues" evidence="1">
    <location>
        <begin position="140"/>
        <end position="160"/>
    </location>
</feature>
<feature type="compositionally biased region" description="Polar residues" evidence="1">
    <location>
        <begin position="173"/>
        <end position="184"/>
    </location>
</feature>
<feature type="region of interest" description="Disordered" evidence="1">
    <location>
        <begin position="94"/>
        <end position="197"/>
    </location>
</feature>
<feature type="domain" description="BTB" evidence="2">
    <location>
        <begin position="207"/>
        <end position="274"/>
    </location>
</feature>
<keyword evidence="4" id="KW-1185">Reference proteome</keyword>
<reference evidence="3" key="1">
    <citation type="submission" date="2022-10" db="EMBL/GenBank/DDBJ databases">
        <title>Tapping the CABI collections for fungal endophytes: first genome assemblies for Collariella, Neodidymelliopsis, Ascochyta clinopodiicola, Didymella pomorum, Didymosphaeria variabile, Neocosmospora piperis and Neocucurbitaria cava.</title>
        <authorList>
            <person name="Hill R."/>
        </authorList>
    </citation>
    <scope>NUCLEOTIDE SEQUENCE</scope>
    <source>
        <strain evidence="3">IMI 355091</strain>
    </source>
</reference>
<evidence type="ECO:0000313" key="4">
    <source>
        <dbReference type="Proteomes" id="UP001140510"/>
    </source>
</evidence>
<dbReference type="InterPro" id="IPR011333">
    <property type="entry name" value="SKP1/BTB/POZ_sf"/>
</dbReference>
<dbReference type="Gene3D" id="3.30.710.10">
    <property type="entry name" value="Potassium Channel Kv1.1, Chain A"/>
    <property type="match status" value="1"/>
</dbReference>
<dbReference type="PANTHER" id="PTHR47843">
    <property type="entry name" value="BTB DOMAIN-CONTAINING PROTEIN-RELATED"/>
    <property type="match status" value="1"/>
</dbReference>
<dbReference type="InterPro" id="IPR000210">
    <property type="entry name" value="BTB/POZ_dom"/>
</dbReference>
<comment type="caution">
    <text evidence="3">The sequence shown here is derived from an EMBL/GenBank/DDBJ whole genome shotgun (WGS) entry which is preliminary data.</text>
</comment>
<sequence>MPITFHRNAYCEVLQPDGQWYRSTVQGGPYVGNNGAPYYKVHVHHPVNHHDLVWANSVRPDPYCEGRPGDCYNYHAPEPSVPCVYAASQSNAVPKPDAHQSFLQRGGLDRRSNGPPALSMPTAQPVVPSKRPLEREQQAVAPTSSTQFVQPTLQNANGTATGAEPAAKRQALSPPNMSAAQNAGQDKDGGPHTCKTPAAAFLEGPAVEVKVTMEAFEKSWHLPRALLSHVSPYFRAVIQDSLGASASIKLEDFNPTAFATFVQWMYYGTYDPQLEVPGPPVGAHHIDAWILGDKAEAPAFQDLAMSHIFSQYDWLHRPLTTSTLLRVCAKTAVNAPLRLLLLDILAQNFKNQERVHGTLEEWDVALQEYPDARLALLGSLRAQGARVKSEKDYSVATVRSNTGRETRSSTASEAGRLQLNMSTLPKIKTEIKKEPEAS</sequence>
<name>A0A9W8ZE39_9PLEO</name>
<proteinExistence type="predicted"/>
<accession>A0A9W8ZE39</accession>
<dbReference type="Proteomes" id="UP001140510">
    <property type="component" value="Unassembled WGS sequence"/>
</dbReference>
<dbReference type="Pfam" id="PF00651">
    <property type="entry name" value="BTB"/>
    <property type="match status" value="1"/>
</dbReference>
<organism evidence="3 4">
    <name type="scientific">Didymella pomorum</name>
    <dbReference type="NCBI Taxonomy" id="749634"/>
    <lineage>
        <taxon>Eukaryota</taxon>
        <taxon>Fungi</taxon>
        <taxon>Dikarya</taxon>
        <taxon>Ascomycota</taxon>
        <taxon>Pezizomycotina</taxon>
        <taxon>Dothideomycetes</taxon>
        <taxon>Pleosporomycetidae</taxon>
        <taxon>Pleosporales</taxon>
        <taxon>Pleosporineae</taxon>
        <taxon>Didymellaceae</taxon>
        <taxon>Didymella</taxon>
    </lineage>
</organism>
<dbReference type="SUPFAM" id="SSF54695">
    <property type="entry name" value="POZ domain"/>
    <property type="match status" value="1"/>
</dbReference>
<protein>
    <recommendedName>
        <fullName evidence="2">BTB domain-containing protein</fullName>
    </recommendedName>
</protein>
<gene>
    <name evidence="3" type="ORF">N0V91_004829</name>
</gene>
<evidence type="ECO:0000313" key="3">
    <source>
        <dbReference type="EMBL" id="KAJ4406157.1"/>
    </source>
</evidence>
<dbReference type="AlphaFoldDB" id="A0A9W8ZE39"/>
<dbReference type="PROSITE" id="PS50097">
    <property type="entry name" value="BTB"/>
    <property type="match status" value="1"/>
</dbReference>
<dbReference type="PANTHER" id="PTHR47843:SF2">
    <property type="entry name" value="BTB DOMAIN-CONTAINING PROTEIN"/>
    <property type="match status" value="1"/>
</dbReference>
<dbReference type="OrthoDB" id="3791982at2759"/>
<evidence type="ECO:0000259" key="2">
    <source>
        <dbReference type="PROSITE" id="PS50097"/>
    </source>
</evidence>
<dbReference type="EMBL" id="JAPEVA010000029">
    <property type="protein sequence ID" value="KAJ4406157.1"/>
    <property type="molecule type" value="Genomic_DNA"/>
</dbReference>